<proteinExistence type="predicted"/>
<feature type="non-terminal residue" evidence="2">
    <location>
        <position position="1"/>
    </location>
</feature>
<dbReference type="EMBL" id="CP110509">
    <property type="protein sequence ID" value="WMB28161.1"/>
    <property type="molecule type" value="Genomic_DNA"/>
</dbReference>
<dbReference type="Proteomes" id="UP001238096">
    <property type="component" value="Chromosome"/>
</dbReference>
<reference evidence="3" key="1">
    <citation type="submission" date="2022-10" db="EMBL/GenBank/DDBJ databases">
        <title>Streptococcus didelphis as causative of fatal infections in opossums (Didelphis albiventris).</title>
        <authorList>
            <person name="Breyer G.M."/>
            <person name="Da Silva M.E.R.J."/>
            <person name="Siqueira F.M."/>
        </authorList>
    </citation>
    <scope>NUCLEOTIDE SEQUENCE [LARGE SCALE GENOMIC DNA]</scope>
    <source>
        <strain evidence="3">LBVP101/21</strain>
    </source>
</reference>
<evidence type="ECO:0000313" key="3">
    <source>
        <dbReference type="Proteomes" id="UP001238096"/>
    </source>
</evidence>
<dbReference type="Gene3D" id="3.10.20.580">
    <property type="match status" value="1"/>
</dbReference>
<dbReference type="InterPro" id="IPR041636">
    <property type="entry name" value="RNase_J_C"/>
</dbReference>
<organism evidence="2 3">
    <name type="scientific">Streptococcus didelphis</name>
    <dbReference type="NCBI Taxonomy" id="102886"/>
    <lineage>
        <taxon>Bacteria</taxon>
        <taxon>Bacillati</taxon>
        <taxon>Bacillota</taxon>
        <taxon>Bacilli</taxon>
        <taxon>Lactobacillales</taxon>
        <taxon>Streptococcaceae</taxon>
        <taxon>Streptococcus</taxon>
    </lineage>
</organism>
<accession>A0ABY9LH18</accession>
<keyword evidence="3" id="KW-1185">Reference proteome</keyword>
<dbReference type="PANTHER" id="PTHR43694">
    <property type="entry name" value="RIBONUCLEASE J"/>
    <property type="match status" value="1"/>
</dbReference>
<dbReference type="PANTHER" id="PTHR43694:SF4">
    <property type="entry name" value="RIBONUCLEASE J 2"/>
    <property type="match status" value="1"/>
</dbReference>
<evidence type="ECO:0000259" key="1">
    <source>
        <dbReference type="Pfam" id="PF17770"/>
    </source>
</evidence>
<gene>
    <name evidence="2" type="ORF">N1496_00005</name>
</gene>
<protein>
    <submittedName>
        <fullName evidence="2">Ribonuclease J</fullName>
    </submittedName>
</protein>
<evidence type="ECO:0000313" key="2">
    <source>
        <dbReference type="EMBL" id="WMB28161.1"/>
    </source>
</evidence>
<name>A0ABY9LH18_9STRE</name>
<dbReference type="Pfam" id="PF17770">
    <property type="entry name" value="RNase_J_C"/>
    <property type="match status" value="1"/>
</dbReference>
<sequence length="115" mass="13165">DGNAIGDVGNIVLRDRKVLSEDGIFIVVITVNKRDKKIVSKAKVNTRGFVYVKKSRDILRESAELVNTTVENYLQKDNFDWGELKGSVREELSKFLFDQTKRRPAILPVVMEVRQ</sequence>
<feature type="domain" description="Ribonuclease J C-terminal" evidence="1">
    <location>
        <begin position="12"/>
        <end position="113"/>
    </location>
</feature>